<gene>
    <name evidence="1" type="ORF">BN9_122760</name>
</gene>
<comment type="caution">
    <text evidence="1">The sequence shown here is derived from an EMBL/GenBank/DDBJ whole genome shotgun (WGS) entry which is preliminary data.</text>
</comment>
<name>A0A024GUU5_9STRA</name>
<proteinExistence type="predicted"/>
<dbReference type="EMBL" id="CAIX01000520">
    <property type="protein sequence ID" value="CCI50482.1"/>
    <property type="molecule type" value="Genomic_DNA"/>
</dbReference>
<keyword evidence="2" id="KW-1185">Reference proteome</keyword>
<dbReference type="AlphaFoldDB" id="A0A024GUU5"/>
<dbReference type="Proteomes" id="UP000053237">
    <property type="component" value="Unassembled WGS sequence"/>
</dbReference>
<sequence>MPFFGLLVCWSIFARGNHTDTFWVLELYRFLTFLMSARYMPRYYLYEYVAFSSANLRDAKKLEISSSYWHSHIPISQRYSLRMLKRLESISHCFCSVRVFRPNQPFRCSCLFKSLTDTIA</sequence>
<reference evidence="1 2" key="1">
    <citation type="submission" date="2012-05" db="EMBL/GenBank/DDBJ databases">
        <title>Recombination and specialization in a pathogen metapopulation.</title>
        <authorList>
            <person name="Gardiner A."/>
            <person name="Kemen E."/>
            <person name="Schultz-Larsen T."/>
            <person name="MacLean D."/>
            <person name="Van Oosterhout C."/>
            <person name="Jones J.D.G."/>
        </authorList>
    </citation>
    <scope>NUCLEOTIDE SEQUENCE [LARGE SCALE GENOMIC DNA]</scope>
    <source>
        <strain evidence="1 2">Ac Nc2</strain>
    </source>
</reference>
<accession>A0A024GUU5</accession>
<protein>
    <submittedName>
        <fullName evidence="1">Uncharacterized protein</fullName>
    </submittedName>
</protein>
<evidence type="ECO:0000313" key="2">
    <source>
        <dbReference type="Proteomes" id="UP000053237"/>
    </source>
</evidence>
<evidence type="ECO:0000313" key="1">
    <source>
        <dbReference type="EMBL" id="CCI50482.1"/>
    </source>
</evidence>
<dbReference type="InParanoid" id="A0A024GUU5"/>
<organism evidence="1 2">
    <name type="scientific">Albugo candida</name>
    <dbReference type="NCBI Taxonomy" id="65357"/>
    <lineage>
        <taxon>Eukaryota</taxon>
        <taxon>Sar</taxon>
        <taxon>Stramenopiles</taxon>
        <taxon>Oomycota</taxon>
        <taxon>Peronosporomycetes</taxon>
        <taxon>Albuginales</taxon>
        <taxon>Albuginaceae</taxon>
        <taxon>Albugo</taxon>
    </lineage>
</organism>